<name>A0A8A1LM98_AJEC8</name>
<sequence length="75" mass="8195">MRSIHAFVGPCGKLPFLKKIPRKVISRPALSRKFRLSLGLSDHKHRILRKLSTAYMTCIGCVLIGSNACSASKAG</sequence>
<evidence type="ECO:0000313" key="2">
    <source>
        <dbReference type="Proteomes" id="UP000663419"/>
    </source>
</evidence>
<reference evidence="1" key="1">
    <citation type="submission" date="2021-01" db="EMBL/GenBank/DDBJ databases">
        <title>Chromosome-level genome assembly of a human fungal pathogen reveals clustering of transcriptionally co-regulated genes.</title>
        <authorList>
            <person name="Voorhies M."/>
            <person name="Cohen S."/>
            <person name="Shea T.P."/>
            <person name="Petrus S."/>
            <person name="Munoz J.F."/>
            <person name="Poplawski S."/>
            <person name="Goldman W.E."/>
            <person name="Michael T."/>
            <person name="Cuomo C.A."/>
            <person name="Sil A."/>
            <person name="Beyhan S."/>
        </authorList>
    </citation>
    <scope>NUCLEOTIDE SEQUENCE</scope>
    <source>
        <strain evidence="1">H88</strain>
    </source>
</reference>
<proteinExistence type="predicted"/>
<dbReference type="Proteomes" id="UP000663419">
    <property type="component" value="Chromosome 4"/>
</dbReference>
<dbReference type="VEuPathDB" id="FungiDB:I7I53_02710"/>
<dbReference type="EMBL" id="CP069105">
    <property type="protein sequence ID" value="QSS54971.1"/>
    <property type="molecule type" value="Genomic_DNA"/>
</dbReference>
<gene>
    <name evidence="1" type="ORF">I7I53_02710</name>
</gene>
<accession>A0A8A1LM98</accession>
<dbReference type="AlphaFoldDB" id="A0A8A1LM98"/>
<protein>
    <submittedName>
        <fullName evidence="1">Uncharacterized protein</fullName>
    </submittedName>
</protein>
<organism evidence="1 2">
    <name type="scientific">Ajellomyces capsulatus (strain H88)</name>
    <name type="common">Darling's disease fungus</name>
    <name type="synonym">Histoplasma capsulatum</name>
    <dbReference type="NCBI Taxonomy" id="544711"/>
    <lineage>
        <taxon>Eukaryota</taxon>
        <taxon>Fungi</taxon>
        <taxon>Dikarya</taxon>
        <taxon>Ascomycota</taxon>
        <taxon>Pezizomycotina</taxon>
        <taxon>Eurotiomycetes</taxon>
        <taxon>Eurotiomycetidae</taxon>
        <taxon>Onygenales</taxon>
        <taxon>Ajellomycetaceae</taxon>
        <taxon>Histoplasma</taxon>
    </lineage>
</organism>
<evidence type="ECO:0000313" key="1">
    <source>
        <dbReference type="EMBL" id="QSS54971.1"/>
    </source>
</evidence>